<protein>
    <submittedName>
        <fullName evidence="1">Uncharacterized protein</fullName>
    </submittedName>
</protein>
<name>A0ABY2EWL1_9GAMM</name>
<keyword evidence="2" id="KW-1185">Reference proteome</keyword>
<gene>
    <name evidence="1" type="ORF">LY04_02725</name>
</gene>
<evidence type="ECO:0000313" key="2">
    <source>
        <dbReference type="Proteomes" id="UP000295058"/>
    </source>
</evidence>
<comment type="caution">
    <text evidence="1">The sequence shown here is derived from an EMBL/GenBank/DDBJ whole genome shotgun (WGS) entry which is preliminary data.</text>
</comment>
<proteinExistence type="predicted"/>
<dbReference type="Proteomes" id="UP000295058">
    <property type="component" value="Unassembled WGS sequence"/>
</dbReference>
<evidence type="ECO:0000313" key="1">
    <source>
        <dbReference type="EMBL" id="TDW57644.1"/>
    </source>
</evidence>
<accession>A0ABY2EWL1</accession>
<dbReference type="EMBL" id="SODO01000011">
    <property type="protein sequence ID" value="TDW57644.1"/>
    <property type="molecule type" value="Genomic_DNA"/>
</dbReference>
<sequence>MRICRRNSVVNAEHHVLDSHLRGNDGLYRGSLIIRHLRAGAGPYVSADVTVSSMLSTTFWIPTFVGMTAYTAEAS</sequence>
<organism evidence="1 2">
    <name type="scientific">Oceanimonas baumannii</name>
    <dbReference type="NCBI Taxonomy" id="129578"/>
    <lineage>
        <taxon>Bacteria</taxon>
        <taxon>Pseudomonadati</taxon>
        <taxon>Pseudomonadota</taxon>
        <taxon>Gammaproteobacteria</taxon>
        <taxon>Aeromonadales</taxon>
        <taxon>Aeromonadaceae</taxon>
        <taxon>Oceanimonas</taxon>
    </lineage>
</organism>
<reference evidence="1 2" key="1">
    <citation type="submission" date="2019-03" db="EMBL/GenBank/DDBJ databases">
        <title>Genomic Encyclopedia of Archaeal and Bacterial Type Strains, Phase II (KMG-II): from individual species to whole genera.</title>
        <authorList>
            <person name="Goeker M."/>
        </authorList>
    </citation>
    <scope>NUCLEOTIDE SEQUENCE [LARGE SCALE GENOMIC DNA]</scope>
    <source>
        <strain evidence="1 2">DSM 15594</strain>
    </source>
</reference>